<dbReference type="PANTHER" id="PTHR43744:SF12">
    <property type="entry name" value="ABC TRANSPORTER PERMEASE PROTEIN MG189-RELATED"/>
    <property type="match status" value="1"/>
</dbReference>
<keyword evidence="5 7" id="KW-1133">Transmembrane helix</keyword>
<dbReference type="GO" id="GO:0005886">
    <property type="term" value="C:plasma membrane"/>
    <property type="evidence" value="ECO:0007669"/>
    <property type="project" value="UniProtKB-SubCell"/>
</dbReference>
<feature type="transmembrane region" description="Helical" evidence="7">
    <location>
        <begin position="12"/>
        <end position="32"/>
    </location>
</feature>
<feature type="transmembrane region" description="Helical" evidence="7">
    <location>
        <begin position="240"/>
        <end position="261"/>
    </location>
</feature>
<keyword evidence="6 7" id="KW-0472">Membrane</keyword>
<feature type="domain" description="ABC transmembrane type-1" evidence="8">
    <location>
        <begin position="72"/>
        <end position="261"/>
    </location>
</feature>
<dbReference type="Pfam" id="PF00528">
    <property type="entry name" value="BPD_transp_1"/>
    <property type="match status" value="1"/>
</dbReference>
<keyword evidence="2 7" id="KW-0813">Transport</keyword>
<evidence type="ECO:0000256" key="5">
    <source>
        <dbReference type="ARBA" id="ARBA00022989"/>
    </source>
</evidence>
<dbReference type="AlphaFoldDB" id="A0A660S847"/>
<comment type="caution">
    <text evidence="9">The sequence shown here is derived from an EMBL/GenBank/DDBJ whole genome shotgun (WGS) entry which is preliminary data.</text>
</comment>
<evidence type="ECO:0000313" key="10">
    <source>
        <dbReference type="Proteomes" id="UP000282321"/>
    </source>
</evidence>
<evidence type="ECO:0000256" key="3">
    <source>
        <dbReference type="ARBA" id="ARBA00022475"/>
    </source>
</evidence>
<dbReference type="InterPro" id="IPR000515">
    <property type="entry name" value="MetI-like"/>
</dbReference>
<dbReference type="GO" id="GO:0055085">
    <property type="term" value="P:transmembrane transport"/>
    <property type="evidence" value="ECO:0007669"/>
    <property type="project" value="InterPro"/>
</dbReference>
<evidence type="ECO:0000256" key="7">
    <source>
        <dbReference type="RuleBase" id="RU363032"/>
    </source>
</evidence>
<sequence>MNKIHFNLSKFVIYLLLILGAVIMIVPFYWMITTAVKTPAESIKFPPTLWPSHFVWSNFAKAWKEANFGRYILNTLFIAFTTLAGVLFSSILGAYAFAKLQFKGRNILFISMLGIMMIPMPVYIVPGYLVLMKLGWIDTFYALIIPWTVSVFNIFLLRQHFKSIPNELYEAAVLDGCNHWQFLWKILVPLSKPMLVTISIFSLIGSWNSFIWPLVVTNSDKIRPIQVGLAYFMQEQSTNYVLLSAASTISVIPLILLFFLAQKQIISSYAKSGIKG</sequence>
<dbReference type="Proteomes" id="UP000282321">
    <property type="component" value="Unassembled WGS sequence"/>
</dbReference>
<evidence type="ECO:0000256" key="2">
    <source>
        <dbReference type="ARBA" id="ARBA00022448"/>
    </source>
</evidence>
<gene>
    <name evidence="9" type="ORF">DRP44_04470</name>
</gene>
<feature type="transmembrane region" description="Helical" evidence="7">
    <location>
        <begin position="140"/>
        <end position="157"/>
    </location>
</feature>
<name>A0A660S847_UNCT6</name>
<feature type="transmembrane region" description="Helical" evidence="7">
    <location>
        <begin position="71"/>
        <end position="95"/>
    </location>
</feature>
<organism evidence="9 10">
    <name type="scientific">candidate division TA06 bacterium</name>
    <dbReference type="NCBI Taxonomy" id="2250710"/>
    <lineage>
        <taxon>Bacteria</taxon>
        <taxon>Bacteria division TA06</taxon>
    </lineage>
</organism>
<dbReference type="Gene3D" id="1.10.3720.10">
    <property type="entry name" value="MetI-like"/>
    <property type="match status" value="1"/>
</dbReference>
<comment type="similarity">
    <text evidence="7">Belongs to the binding-protein-dependent transport system permease family.</text>
</comment>
<dbReference type="EMBL" id="QNBC01000049">
    <property type="protein sequence ID" value="RKX66281.1"/>
    <property type="molecule type" value="Genomic_DNA"/>
</dbReference>
<evidence type="ECO:0000259" key="8">
    <source>
        <dbReference type="PROSITE" id="PS50928"/>
    </source>
</evidence>
<comment type="subcellular location">
    <subcellularLocation>
        <location evidence="1 7">Cell membrane</location>
        <topology evidence="1 7">Multi-pass membrane protein</topology>
    </subcellularLocation>
</comment>
<dbReference type="CDD" id="cd06261">
    <property type="entry name" value="TM_PBP2"/>
    <property type="match status" value="1"/>
</dbReference>
<reference evidence="9 10" key="1">
    <citation type="submission" date="2018-06" db="EMBL/GenBank/DDBJ databases">
        <title>Extensive metabolic versatility and redundancy in microbially diverse, dynamic hydrothermal sediments.</title>
        <authorList>
            <person name="Dombrowski N."/>
            <person name="Teske A."/>
            <person name="Baker B.J."/>
        </authorList>
    </citation>
    <scope>NUCLEOTIDE SEQUENCE [LARGE SCALE GENOMIC DNA]</scope>
    <source>
        <strain evidence="9">B35_G9</strain>
    </source>
</reference>
<keyword evidence="4 7" id="KW-0812">Transmembrane</keyword>
<dbReference type="SUPFAM" id="SSF161098">
    <property type="entry name" value="MetI-like"/>
    <property type="match status" value="1"/>
</dbReference>
<protein>
    <submittedName>
        <fullName evidence="9">Carbohydrate ABC transporter permease</fullName>
    </submittedName>
</protein>
<evidence type="ECO:0000256" key="1">
    <source>
        <dbReference type="ARBA" id="ARBA00004651"/>
    </source>
</evidence>
<evidence type="ECO:0000313" key="9">
    <source>
        <dbReference type="EMBL" id="RKX66281.1"/>
    </source>
</evidence>
<keyword evidence="3" id="KW-1003">Cell membrane</keyword>
<dbReference type="InterPro" id="IPR035906">
    <property type="entry name" value="MetI-like_sf"/>
</dbReference>
<dbReference type="PANTHER" id="PTHR43744">
    <property type="entry name" value="ABC TRANSPORTER PERMEASE PROTEIN MG189-RELATED-RELATED"/>
    <property type="match status" value="1"/>
</dbReference>
<feature type="transmembrane region" description="Helical" evidence="7">
    <location>
        <begin position="194"/>
        <end position="215"/>
    </location>
</feature>
<evidence type="ECO:0000256" key="6">
    <source>
        <dbReference type="ARBA" id="ARBA00023136"/>
    </source>
</evidence>
<accession>A0A660S847</accession>
<feature type="transmembrane region" description="Helical" evidence="7">
    <location>
        <begin position="107"/>
        <end position="128"/>
    </location>
</feature>
<dbReference type="PROSITE" id="PS50928">
    <property type="entry name" value="ABC_TM1"/>
    <property type="match status" value="1"/>
</dbReference>
<proteinExistence type="inferred from homology"/>
<evidence type="ECO:0000256" key="4">
    <source>
        <dbReference type="ARBA" id="ARBA00022692"/>
    </source>
</evidence>